<dbReference type="SUPFAM" id="SSF51430">
    <property type="entry name" value="NAD(P)-linked oxidoreductase"/>
    <property type="match status" value="1"/>
</dbReference>
<name>A0ABP9W6D4_9DEIO</name>
<dbReference type="CDD" id="cd19138">
    <property type="entry name" value="AKR_YeaE"/>
    <property type="match status" value="1"/>
</dbReference>
<dbReference type="InterPro" id="IPR020471">
    <property type="entry name" value="AKR"/>
</dbReference>
<accession>A0ABP9W6D4</accession>
<dbReference type="PANTHER" id="PTHR43638:SF3">
    <property type="entry name" value="ALDEHYDE REDUCTASE"/>
    <property type="match status" value="1"/>
</dbReference>
<evidence type="ECO:0000259" key="1">
    <source>
        <dbReference type="Pfam" id="PF00248"/>
    </source>
</evidence>
<dbReference type="PIRSF" id="PIRSF000097">
    <property type="entry name" value="AKR"/>
    <property type="match status" value="1"/>
</dbReference>
<dbReference type="EMBL" id="BAABRP010000003">
    <property type="protein sequence ID" value="GAA5512556.1"/>
    <property type="molecule type" value="Genomic_DNA"/>
</dbReference>
<keyword evidence="3" id="KW-1185">Reference proteome</keyword>
<organism evidence="2 3">
    <name type="scientific">Deinococcus carri</name>
    <dbReference type="NCBI Taxonomy" id="1211323"/>
    <lineage>
        <taxon>Bacteria</taxon>
        <taxon>Thermotogati</taxon>
        <taxon>Deinococcota</taxon>
        <taxon>Deinococci</taxon>
        <taxon>Deinococcales</taxon>
        <taxon>Deinococcaceae</taxon>
        <taxon>Deinococcus</taxon>
    </lineage>
</organism>
<dbReference type="InterPro" id="IPR023210">
    <property type="entry name" value="NADP_OxRdtase_dom"/>
</dbReference>
<sequence>MTQPHQPLPTLTLGGQPVPILGQGTWMMGERPERYREELYALQLGLDLGMTLIDTAEMYGNGASERLVGEALRGRRHEAFLVSKVLPSHASREGTVRACHQSLKWLGTDHLDLYLLHWRGSVPLAETVEALEGLRASGEIRAWGVSNFDPADMRDLARVPGGEAVATDQVLYNLTRRGIEVDLLPECQARGLPIMAYSPVEQGRLLRQPALQEVARRHGATPAQVALAWVLRQPGVVAIPKASREAHVRENRAALDVRLTPEDLAQLDQAFPAPTRPVPLEML</sequence>
<dbReference type="PANTHER" id="PTHR43638">
    <property type="entry name" value="OXIDOREDUCTASE, ALDO/KETO REDUCTASE FAMILY PROTEIN"/>
    <property type="match status" value="1"/>
</dbReference>
<evidence type="ECO:0000313" key="3">
    <source>
        <dbReference type="Proteomes" id="UP001401887"/>
    </source>
</evidence>
<dbReference type="Pfam" id="PF00248">
    <property type="entry name" value="Aldo_ket_red"/>
    <property type="match status" value="1"/>
</dbReference>
<dbReference type="PRINTS" id="PR00069">
    <property type="entry name" value="ALDKETRDTASE"/>
</dbReference>
<evidence type="ECO:0000313" key="2">
    <source>
        <dbReference type="EMBL" id="GAA5512556.1"/>
    </source>
</evidence>
<gene>
    <name evidence="2" type="primary">yajO</name>
    <name evidence="2" type="ORF">Dcar01_01272</name>
</gene>
<comment type="caution">
    <text evidence="2">The sequence shown here is derived from an EMBL/GenBank/DDBJ whole genome shotgun (WGS) entry which is preliminary data.</text>
</comment>
<feature type="domain" description="NADP-dependent oxidoreductase" evidence="1">
    <location>
        <begin position="21"/>
        <end position="270"/>
    </location>
</feature>
<reference evidence="2 3" key="1">
    <citation type="submission" date="2024-02" db="EMBL/GenBank/DDBJ databases">
        <title>Deinococcus carri NBRC 110142.</title>
        <authorList>
            <person name="Ichikawa N."/>
            <person name="Katano-Makiyama Y."/>
            <person name="Hidaka K."/>
        </authorList>
    </citation>
    <scope>NUCLEOTIDE SEQUENCE [LARGE SCALE GENOMIC DNA]</scope>
    <source>
        <strain evidence="2 3">NBRC 110142</strain>
    </source>
</reference>
<dbReference type="Gene3D" id="3.20.20.100">
    <property type="entry name" value="NADP-dependent oxidoreductase domain"/>
    <property type="match status" value="1"/>
</dbReference>
<proteinExistence type="predicted"/>
<dbReference type="InterPro" id="IPR036812">
    <property type="entry name" value="NAD(P)_OxRdtase_dom_sf"/>
</dbReference>
<dbReference type="Proteomes" id="UP001401887">
    <property type="component" value="Unassembled WGS sequence"/>
</dbReference>
<protein>
    <submittedName>
        <fullName evidence="2">1-deoxyxylulose-5-phosphate synthase YajO</fullName>
    </submittedName>
</protein>
<dbReference type="RefSeq" id="WP_345462645.1">
    <property type="nucleotide sequence ID" value="NZ_BAABRP010000003.1"/>
</dbReference>